<organism evidence="4 5">
    <name type="scientific">Paenibacillus odorifer</name>
    <dbReference type="NCBI Taxonomy" id="189426"/>
    <lineage>
        <taxon>Bacteria</taxon>
        <taxon>Bacillati</taxon>
        <taxon>Bacillota</taxon>
        <taxon>Bacilli</taxon>
        <taxon>Bacillales</taxon>
        <taxon>Paenibacillaceae</taxon>
        <taxon>Paenibacillus</taxon>
    </lineage>
</organism>
<proteinExistence type="inferred from homology"/>
<dbReference type="Gene3D" id="2.160.10.10">
    <property type="entry name" value="Hexapeptide repeat proteins"/>
    <property type="match status" value="1"/>
</dbReference>
<dbReference type="PANTHER" id="PTHR23416:SF23">
    <property type="entry name" value="ACETYLTRANSFERASE C18B11.09C-RELATED"/>
    <property type="match status" value="1"/>
</dbReference>
<dbReference type="GO" id="GO:0008374">
    <property type="term" value="F:O-acyltransferase activity"/>
    <property type="evidence" value="ECO:0007669"/>
    <property type="project" value="TreeGrafter"/>
</dbReference>
<keyword evidence="3" id="KW-0812">Transmembrane</keyword>
<evidence type="ECO:0000256" key="3">
    <source>
        <dbReference type="SAM" id="Phobius"/>
    </source>
</evidence>
<dbReference type="AlphaFoldDB" id="A0AAD0P5W9"/>
<dbReference type="PANTHER" id="PTHR23416">
    <property type="entry name" value="SIALIC ACID SYNTHASE-RELATED"/>
    <property type="match status" value="1"/>
</dbReference>
<accession>A0AAD0P5W9</accession>
<evidence type="ECO:0000313" key="5">
    <source>
        <dbReference type="Proteomes" id="UP000249163"/>
    </source>
</evidence>
<dbReference type="InterPro" id="IPR001451">
    <property type="entry name" value="Hexapep"/>
</dbReference>
<name>A0AAD0P5W9_9BACL</name>
<evidence type="ECO:0000256" key="2">
    <source>
        <dbReference type="ARBA" id="ARBA00022679"/>
    </source>
</evidence>
<gene>
    <name evidence="4" type="ORF">CD191_24145</name>
</gene>
<evidence type="ECO:0000313" key="4">
    <source>
        <dbReference type="EMBL" id="AWV35475.1"/>
    </source>
</evidence>
<dbReference type="Pfam" id="PF00132">
    <property type="entry name" value="Hexapep"/>
    <property type="match status" value="1"/>
</dbReference>
<keyword evidence="2" id="KW-0808">Transferase</keyword>
<dbReference type="RefSeq" id="WP_111505363.1">
    <property type="nucleotide sequence ID" value="NZ_CP021965.1"/>
</dbReference>
<comment type="similarity">
    <text evidence="1">Belongs to the transferase hexapeptide repeat family.</text>
</comment>
<keyword evidence="3" id="KW-0472">Membrane</keyword>
<dbReference type="EMBL" id="CP021965">
    <property type="protein sequence ID" value="AWV35475.1"/>
    <property type="molecule type" value="Genomic_DNA"/>
</dbReference>
<protein>
    <submittedName>
        <fullName evidence="4">Maltose O-acetyltransferase</fullName>
    </submittedName>
</protein>
<dbReference type="GO" id="GO:0005829">
    <property type="term" value="C:cytosol"/>
    <property type="evidence" value="ECO:0007669"/>
    <property type="project" value="TreeGrafter"/>
</dbReference>
<dbReference type="CDD" id="cd04647">
    <property type="entry name" value="LbH_MAT_like"/>
    <property type="match status" value="1"/>
</dbReference>
<sequence>MKKYARAIVSLVFSFIKFSLIKIFHIKNFKFTLFNLVSPFTELEIGRKASITLGRKINIKSGTKIRARSGAEIIIGKNTFINHNCMIVSHKRISIGENVRFGPNTLIYDHDHDYQSENGFKKNLYKTTSVEIGNNVWIGANVVILRGTTIGDNCVVGAGSIIKGNYSSNQTIVQKRETTVFTHK</sequence>
<dbReference type="InterPro" id="IPR011004">
    <property type="entry name" value="Trimer_LpxA-like_sf"/>
</dbReference>
<reference evidence="4 5" key="1">
    <citation type="submission" date="2017-06" db="EMBL/GenBank/DDBJ databases">
        <title>Complete genome sequence of Paenibacillus odorifer CBA7130.</title>
        <authorList>
            <person name="Nam Y.-D."/>
            <person name="Kang J."/>
            <person name="Chung W.-H."/>
        </authorList>
    </citation>
    <scope>NUCLEOTIDE SEQUENCE [LARGE SCALE GENOMIC DNA]</scope>
    <source>
        <strain evidence="4 5">CBA7130</strain>
    </source>
</reference>
<evidence type="ECO:0000256" key="1">
    <source>
        <dbReference type="ARBA" id="ARBA00007274"/>
    </source>
</evidence>
<feature type="transmembrane region" description="Helical" evidence="3">
    <location>
        <begin position="7"/>
        <end position="26"/>
    </location>
</feature>
<dbReference type="Proteomes" id="UP000249163">
    <property type="component" value="Chromosome"/>
</dbReference>
<dbReference type="InterPro" id="IPR051159">
    <property type="entry name" value="Hexapeptide_acetyltransf"/>
</dbReference>
<keyword evidence="3" id="KW-1133">Transmembrane helix</keyword>
<dbReference type="SUPFAM" id="SSF51161">
    <property type="entry name" value="Trimeric LpxA-like enzymes"/>
    <property type="match status" value="1"/>
</dbReference>